<accession>A0ABV5FYV6</accession>
<proteinExistence type="predicted"/>
<dbReference type="Proteomes" id="UP001589575">
    <property type="component" value="Unassembled WGS sequence"/>
</dbReference>
<gene>
    <name evidence="2" type="ORF">ACFFX0_11925</name>
</gene>
<evidence type="ECO:0000256" key="1">
    <source>
        <dbReference type="SAM" id="MobiDB-lite"/>
    </source>
</evidence>
<organism evidence="2 3">
    <name type="scientific">Citricoccus parietis</name>
    <dbReference type="NCBI Taxonomy" id="592307"/>
    <lineage>
        <taxon>Bacteria</taxon>
        <taxon>Bacillati</taxon>
        <taxon>Actinomycetota</taxon>
        <taxon>Actinomycetes</taxon>
        <taxon>Micrococcales</taxon>
        <taxon>Micrococcaceae</taxon>
        <taxon>Citricoccus</taxon>
    </lineage>
</organism>
<evidence type="ECO:0000313" key="2">
    <source>
        <dbReference type="EMBL" id="MFB9071872.1"/>
    </source>
</evidence>
<dbReference type="EMBL" id="JBHMFI010000001">
    <property type="protein sequence ID" value="MFB9071872.1"/>
    <property type="molecule type" value="Genomic_DNA"/>
</dbReference>
<keyword evidence="3" id="KW-1185">Reference proteome</keyword>
<comment type="caution">
    <text evidence="2">The sequence shown here is derived from an EMBL/GenBank/DDBJ whole genome shotgun (WGS) entry which is preliminary data.</text>
</comment>
<evidence type="ECO:0000313" key="3">
    <source>
        <dbReference type="Proteomes" id="UP001589575"/>
    </source>
</evidence>
<protein>
    <submittedName>
        <fullName evidence="2">Uncharacterized protein</fullName>
    </submittedName>
</protein>
<reference evidence="2 3" key="1">
    <citation type="submission" date="2024-09" db="EMBL/GenBank/DDBJ databases">
        <authorList>
            <person name="Sun Q."/>
            <person name="Mori K."/>
        </authorList>
    </citation>
    <scope>NUCLEOTIDE SEQUENCE [LARGE SCALE GENOMIC DNA]</scope>
    <source>
        <strain evidence="2 3">CCM 7609</strain>
    </source>
</reference>
<name>A0ABV5FYV6_9MICC</name>
<feature type="region of interest" description="Disordered" evidence="1">
    <location>
        <begin position="1"/>
        <end position="29"/>
    </location>
</feature>
<sequence>MARLSLDSGATLPERAGPAGQRTGRASAGWVSVRDCRAGRA</sequence>